<keyword evidence="10" id="KW-1185">Reference proteome</keyword>
<dbReference type="GO" id="GO:0003964">
    <property type="term" value="F:RNA-directed DNA polymerase activity"/>
    <property type="evidence" value="ECO:0007669"/>
    <property type="project" value="UniProtKB-KW"/>
</dbReference>
<dbReference type="Gene3D" id="2.30.30.850">
    <property type="match status" value="2"/>
</dbReference>
<evidence type="ECO:0000256" key="3">
    <source>
        <dbReference type="ARBA" id="ARBA00022722"/>
    </source>
</evidence>
<dbReference type="GO" id="GO:0003676">
    <property type="term" value="F:nucleic acid binding"/>
    <property type="evidence" value="ECO:0007669"/>
    <property type="project" value="InterPro"/>
</dbReference>
<keyword evidence="3" id="KW-0540">Nuclease</keyword>
<evidence type="ECO:0000256" key="4">
    <source>
        <dbReference type="ARBA" id="ARBA00022759"/>
    </source>
</evidence>
<keyword evidence="1" id="KW-0808">Transferase</keyword>
<organism evidence="9 10">
    <name type="scientific">Hirundo rustica rustica</name>
    <dbReference type="NCBI Taxonomy" id="333673"/>
    <lineage>
        <taxon>Eukaryota</taxon>
        <taxon>Metazoa</taxon>
        <taxon>Chordata</taxon>
        <taxon>Craniata</taxon>
        <taxon>Vertebrata</taxon>
        <taxon>Euteleostomi</taxon>
        <taxon>Archelosauria</taxon>
        <taxon>Archosauria</taxon>
        <taxon>Dinosauria</taxon>
        <taxon>Saurischia</taxon>
        <taxon>Theropoda</taxon>
        <taxon>Coelurosauria</taxon>
        <taxon>Aves</taxon>
        <taxon>Neognathae</taxon>
        <taxon>Neoaves</taxon>
        <taxon>Telluraves</taxon>
        <taxon>Australaves</taxon>
        <taxon>Passeriformes</taxon>
        <taxon>Sylvioidea</taxon>
        <taxon>Hirundinidae</taxon>
        <taxon>Hirundo</taxon>
    </lineage>
</organism>
<feature type="compositionally biased region" description="Basic and acidic residues" evidence="7">
    <location>
        <begin position="520"/>
        <end position="530"/>
    </location>
</feature>
<sequence>MAKSPYKEDQLTQTLPLDFAVYNIQPGDWVLVKEWKDAPPVAKWHGPFQVLLTTETAIKTAKHRWTHHTQVKVSEAPEIWTSQMETVGPPTALLMIVPNVKADGIKHMLSSLMVVGSFFPNLLSFDVKETCLVDEVKAVDVVYLGFSKAFETVPHRILLEKLASHGLDGCIARWAGNWLDDQAQSPDWAGARKPVGYVSKLLDPVSRGWPTCLQAIVAVAILVEAKKVTFKAPLVVYTPHHVRSILQQKADKWLTDARLLKYEAILIHSRDLELRTPSAQNPTQFLFGEAAGVPFHDCAEVVELQTKIRPDLEEEGLEEGEKWFVDGSARVIDGKRKSGYVVVDGRTGEVVESGPLNTGWSAQACELYAVLRALWKLEGKKGTIFTDSKYAFGVVHTFEKIWEERGLLNTRGKGLVHEELIRQILKVIREPEAIAVIHVKGHQTGMQFCTRGNNLADKEAKSVALMKVSTPRIEEGEVQEYPPHPSPKEIEGYEKIGGQLEGDTAIRTAEKGWTHASQVKKVEPRQETAEWKVTSPPGDLKLTLRRPSK</sequence>
<dbReference type="Gene3D" id="3.10.20.370">
    <property type="match status" value="1"/>
</dbReference>
<evidence type="ECO:0000313" key="10">
    <source>
        <dbReference type="Proteomes" id="UP000269221"/>
    </source>
</evidence>
<feature type="region of interest" description="Disordered" evidence="7">
    <location>
        <begin position="515"/>
        <end position="549"/>
    </location>
</feature>
<dbReference type="EMBL" id="QRBI01000093">
    <property type="protein sequence ID" value="RMC21707.1"/>
    <property type="molecule type" value="Genomic_DNA"/>
</dbReference>
<evidence type="ECO:0000256" key="5">
    <source>
        <dbReference type="ARBA" id="ARBA00022801"/>
    </source>
</evidence>
<dbReference type="InterPro" id="IPR043502">
    <property type="entry name" value="DNA/RNA_pol_sf"/>
</dbReference>
<dbReference type="Gene3D" id="3.30.420.10">
    <property type="entry name" value="Ribonuclease H-like superfamily/Ribonuclease H"/>
    <property type="match status" value="1"/>
</dbReference>
<comment type="caution">
    <text evidence="9">The sequence shown here is derived from an EMBL/GenBank/DDBJ whole genome shotgun (WGS) entry which is preliminary data.</text>
</comment>
<dbReference type="InterPro" id="IPR012337">
    <property type="entry name" value="RNaseH-like_sf"/>
</dbReference>
<dbReference type="InterPro" id="IPR036397">
    <property type="entry name" value="RNaseH_sf"/>
</dbReference>
<evidence type="ECO:0000256" key="7">
    <source>
        <dbReference type="SAM" id="MobiDB-lite"/>
    </source>
</evidence>
<evidence type="ECO:0000259" key="8">
    <source>
        <dbReference type="PROSITE" id="PS50879"/>
    </source>
</evidence>
<keyword evidence="4" id="KW-0255">Endonuclease</keyword>
<dbReference type="GO" id="GO:0004523">
    <property type="term" value="F:RNA-DNA hybrid ribonuclease activity"/>
    <property type="evidence" value="ECO:0007669"/>
    <property type="project" value="InterPro"/>
</dbReference>
<dbReference type="PROSITE" id="PS50879">
    <property type="entry name" value="RNASE_H_1"/>
    <property type="match status" value="1"/>
</dbReference>
<dbReference type="CDD" id="cd09273">
    <property type="entry name" value="RNase_HI_RT_Bel"/>
    <property type="match status" value="1"/>
</dbReference>
<accession>A0A3M0LRR1</accession>
<dbReference type="SUPFAM" id="SSF56672">
    <property type="entry name" value="DNA/RNA polymerases"/>
    <property type="match status" value="1"/>
</dbReference>
<feature type="domain" description="RNase H type-1" evidence="8">
    <location>
        <begin position="317"/>
        <end position="465"/>
    </location>
</feature>
<dbReference type="Pfam" id="PF00075">
    <property type="entry name" value="RNase_H"/>
    <property type="match status" value="1"/>
</dbReference>
<keyword evidence="6" id="KW-0695">RNA-directed DNA polymerase</keyword>
<dbReference type="OrthoDB" id="8947436at2759"/>
<evidence type="ECO:0000256" key="6">
    <source>
        <dbReference type="ARBA" id="ARBA00022918"/>
    </source>
</evidence>
<evidence type="ECO:0000256" key="1">
    <source>
        <dbReference type="ARBA" id="ARBA00022679"/>
    </source>
</evidence>
<gene>
    <name evidence="9" type="ORF">DUI87_02575</name>
</gene>
<proteinExistence type="predicted"/>
<dbReference type="AlphaFoldDB" id="A0A3M0LRR1"/>
<evidence type="ECO:0000313" key="9">
    <source>
        <dbReference type="EMBL" id="RMC21707.1"/>
    </source>
</evidence>
<dbReference type="PANTHER" id="PTHR41694:SF5">
    <property type="entry name" value="RIBONUCLEASE H"/>
    <property type="match status" value="1"/>
</dbReference>
<keyword evidence="5" id="KW-0378">Hydrolase</keyword>
<dbReference type="InterPro" id="IPR002156">
    <property type="entry name" value="RNaseH_domain"/>
</dbReference>
<dbReference type="SUPFAM" id="SSF53098">
    <property type="entry name" value="Ribonuclease H-like"/>
    <property type="match status" value="1"/>
</dbReference>
<dbReference type="PANTHER" id="PTHR41694">
    <property type="entry name" value="ENDOGENOUS RETROVIRUS GROUP K MEMBER POL PROTEIN"/>
    <property type="match status" value="1"/>
</dbReference>
<reference evidence="9 10" key="1">
    <citation type="submission" date="2018-07" db="EMBL/GenBank/DDBJ databases">
        <title>A high quality draft genome assembly of the barn swallow (H. rustica rustica).</title>
        <authorList>
            <person name="Formenti G."/>
            <person name="Chiara M."/>
            <person name="Poveda L."/>
            <person name="Francoijs K.-J."/>
            <person name="Bonisoli-Alquati A."/>
            <person name="Canova L."/>
            <person name="Gianfranceschi L."/>
            <person name="Horner D.S."/>
            <person name="Saino N."/>
        </authorList>
    </citation>
    <scope>NUCLEOTIDE SEQUENCE [LARGE SCALE GENOMIC DNA]</scope>
    <source>
        <strain evidence="9">Chelidonia</strain>
        <tissue evidence="9">Blood</tissue>
    </source>
</reference>
<keyword evidence="2" id="KW-0548">Nucleotidyltransferase</keyword>
<evidence type="ECO:0000256" key="2">
    <source>
        <dbReference type="ARBA" id="ARBA00022695"/>
    </source>
</evidence>
<name>A0A3M0LRR1_HIRRU</name>
<dbReference type="Proteomes" id="UP000269221">
    <property type="component" value="Unassembled WGS sequence"/>
</dbReference>
<protein>
    <recommendedName>
        <fullName evidence="8">RNase H type-1 domain-containing protein</fullName>
    </recommendedName>
</protein>